<dbReference type="HOGENOM" id="CLU_1433710_0_0_11"/>
<reference evidence="1 2" key="1">
    <citation type="submission" date="2014-12" db="EMBL/GenBank/DDBJ databases">
        <title>Complete genome sequence of Streptomyces vietnamensis strain GIMV4.0001, a genetic manipulable producer of the benzoisochromanequinone antibiotic granaticin.</title>
        <authorList>
            <person name="Deng M.R."/>
            <person name="Guo J."/>
            <person name="Ma L.Y."/>
            <person name="Feng G.D."/>
            <person name="Mo C.Y."/>
            <person name="Zhu H.H."/>
        </authorList>
    </citation>
    <scope>NUCLEOTIDE SEQUENCE [LARGE SCALE GENOMIC DNA]</scope>
    <source>
        <strain evidence="2">GIMV4.0001</strain>
    </source>
</reference>
<dbReference type="KEGG" id="svt:SVTN_33705"/>
<dbReference type="Proteomes" id="UP000031774">
    <property type="component" value="Chromosome"/>
</dbReference>
<dbReference type="AlphaFoldDB" id="A0A0B5IFS5"/>
<dbReference type="RefSeq" id="WP_041132487.1">
    <property type="nucleotide sequence ID" value="NZ_CP010407.1"/>
</dbReference>
<organism evidence="1 2">
    <name type="scientific">Streptomyces vietnamensis</name>
    <dbReference type="NCBI Taxonomy" id="362257"/>
    <lineage>
        <taxon>Bacteria</taxon>
        <taxon>Bacillati</taxon>
        <taxon>Actinomycetota</taxon>
        <taxon>Actinomycetes</taxon>
        <taxon>Kitasatosporales</taxon>
        <taxon>Streptomycetaceae</taxon>
        <taxon>Streptomyces</taxon>
    </lineage>
</organism>
<sequence length="194" mass="20220">MTTNPLADALAIRAMASAFDAQRGKLPVPGDPHRLPGSVAVAQQISELGKLITELGDEVLFRTANRDHSSRTSLAVSSFSVAVRPAGEAAAALGEVAQQLAFLERTEHLHDLPDSRDAREAAGRVIDEALGMANTALREAADSLHAASTSVSPPSRRLRAALGRTPTPVYEAVPATPAVPAPATAVAPRTVRGR</sequence>
<dbReference type="EMBL" id="CP010407">
    <property type="protein sequence ID" value="AJF68563.1"/>
    <property type="molecule type" value="Genomic_DNA"/>
</dbReference>
<proteinExistence type="predicted"/>
<evidence type="ECO:0000313" key="1">
    <source>
        <dbReference type="EMBL" id="AJF68563.1"/>
    </source>
</evidence>
<dbReference type="STRING" id="362257.SVTN_33705"/>
<evidence type="ECO:0000313" key="2">
    <source>
        <dbReference type="Proteomes" id="UP000031774"/>
    </source>
</evidence>
<accession>A0A0B5IFS5</accession>
<name>A0A0B5IFS5_9ACTN</name>
<protein>
    <submittedName>
        <fullName evidence="1">Uncharacterized protein</fullName>
    </submittedName>
</protein>
<gene>
    <name evidence="1" type="ORF">SVTN_33705</name>
</gene>
<keyword evidence="2" id="KW-1185">Reference proteome</keyword>